<dbReference type="PANTHER" id="PTHR40265">
    <property type="entry name" value="BLL2707 PROTEIN"/>
    <property type="match status" value="1"/>
</dbReference>
<sequence length="258" mass="28776">MSENLAWDHTMINVLDIDSQIRRFADLGIDFVRGGSHKVWGTQNALGYFGLNYIELISVGDRQTAWSFPRKNASAVYDATHDYQEGVERINTIAIRTHDIESTHQRLKKAGIPVGDVVDGRRLDESGHEIRWSIFFVNDTINGLPYPFFLEWPGTDQTREEQLVQQGLIVDHPAGNLRVKRVIFEVPDVLATAEVWSLITGSDAESIEHDGAIVHLCDRELVFRTGPANHITSLEFTGAGESLAGKSFGIGESSLNFL</sequence>
<name>A0A971CYE5_9BIFI</name>
<dbReference type="RefSeq" id="WP_034253025.1">
    <property type="nucleotide sequence ID" value="NZ_CP181270.1"/>
</dbReference>
<comment type="caution">
    <text evidence="2">The sequence shown here is derived from an EMBL/GenBank/DDBJ whole genome shotgun (WGS) entry which is preliminary data.</text>
</comment>
<evidence type="ECO:0000259" key="1">
    <source>
        <dbReference type="PROSITE" id="PS51819"/>
    </source>
</evidence>
<evidence type="ECO:0000313" key="3">
    <source>
        <dbReference type="Proteomes" id="UP000767327"/>
    </source>
</evidence>
<accession>A0A971CYE5</accession>
<dbReference type="SUPFAM" id="SSF54593">
    <property type="entry name" value="Glyoxalase/Bleomycin resistance protein/Dihydroxybiphenyl dioxygenase"/>
    <property type="match status" value="1"/>
</dbReference>
<dbReference type="InterPro" id="IPR037523">
    <property type="entry name" value="VOC_core"/>
</dbReference>
<dbReference type="PANTHER" id="PTHR40265:SF1">
    <property type="entry name" value="GLYOXALASE-LIKE DOMAIN-CONTAINING PROTEIN"/>
    <property type="match status" value="1"/>
</dbReference>
<dbReference type="Pfam" id="PF13468">
    <property type="entry name" value="Glyoxalase_3"/>
    <property type="match status" value="1"/>
</dbReference>
<organism evidence="2 3">
    <name type="scientific">Bifidobacterium crudilactis</name>
    <dbReference type="NCBI Taxonomy" id="327277"/>
    <lineage>
        <taxon>Bacteria</taxon>
        <taxon>Bacillati</taxon>
        <taxon>Actinomycetota</taxon>
        <taxon>Actinomycetes</taxon>
        <taxon>Bifidobacteriales</taxon>
        <taxon>Bifidobacteriaceae</taxon>
        <taxon>Bifidobacterium</taxon>
    </lineage>
</organism>
<reference evidence="2" key="2">
    <citation type="submission" date="2020-01" db="EMBL/GenBank/DDBJ databases">
        <authorList>
            <person name="Campanaro S."/>
        </authorList>
    </citation>
    <scope>NUCLEOTIDE SEQUENCE</scope>
    <source>
        <strain evidence="2">AS01afH2WH_6</strain>
    </source>
</reference>
<feature type="domain" description="VOC" evidence="1">
    <location>
        <begin position="6"/>
        <end position="151"/>
    </location>
</feature>
<gene>
    <name evidence="2" type="ORF">GXW98_02965</name>
</gene>
<dbReference type="Proteomes" id="UP000767327">
    <property type="component" value="Unassembled WGS sequence"/>
</dbReference>
<dbReference type="PROSITE" id="PS51819">
    <property type="entry name" value="VOC"/>
    <property type="match status" value="1"/>
</dbReference>
<dbReference type="EMBL" id="JAAXZR010000012">
    <property type="protein sequence ID" value="NLT79233.1"/>
    <property type="molecule type" value="Genomic_DNA"/>
</dbReference>
<reference evidence="2" key="1">
    <citation type="journal article" date="2020" name="Biotechnol. Biofuels">
        <title>New insights from the biogas microbiome by comprehensive genome-resolved metagenomics of nearly 1600 species originating from multiple anaerobic digesters.</title>
        <authorList>
            <person name="Campanaro S."/>
            <person name="Treu L."/>
            <person name="Rodriguez-R L.M."/>
            <person name="Kovalovszki A."/>
            <person name="Ziels R.M."/>
            <person name="Maus I."/>
            <person name="Zhu X."/>
            <person name="Kougias P.G."/>
            <person name="Basile A."/>
            <person name="Luo G."/>
            <person name="Schluter A."/>
            <person name="Konstantinidis K.T."/>
            <person name="Angelidaki I."/>
        </authorList>
    </citation>
    <scope>NUCLEOTIDE SEQUENCE</scope>
    <source>
        <strain evidence="2">AS01afH2WH_6</strain>
    </source>
</reference>
<dbReference type="Gene3D" id="3.10.180.10">
    <property type="entry name" value="2,3-Dihydroxybiphenyl 1,2-Dioxygenase, domain 1"/>
    <property type="match status" value="1"/>
</dbReference>
<dbReference type="GeneID" id="78115601"/>
<dbReference type="InterPro" id="IPR029068">
    <property type="entry name" value="Glyas_Bleomycin-R_OHBP_Dase"/>
</dbReference>
<evidence type="ECO:0000313" key="2">
    <source>
        <dbReference type="EMBL" id="NLT79233.1"/>
    </source>
</evidence>
<dbReference type="OrthoDB" id="3227561at2"/>
<proteinExistence type="predicted"/>
<protein>
    <submittedName>
        <fullName evidence="2">VOC family protein</fullName>
    </submittedName>
</protein>
<dbReference type="AlphaFoldDB" id="A0A971CYE5"/>
<dbReference type="InterPro" id="IPR025870">
    <property type="entry name" value="Glyoxalase-like_dom"/>
</dbReference>